<feature type="non-terminal residue" evidence="1">
    <location>
        <position position="165"/>
    </location>
</feature>
<protein>
    <submittedName>
        <fullName evidence="1">Uncharacterized protein</fullName>
    </submittedName>
</protein>
<accession>A0A813EZX3</accession>
<keyword evidence="2" id="KW-1185">Reference proteome</keyword>
<evidence type="ECO:0000313" key="2">
    <source>
        <dbReference type="Proteomes" id="UP000654075"/>
    </source>
</evidence>
<dbReference type="EMBL" id="CAJNNV010016688">
    <property type="protein sequence ID" value="CAE8604615.1"/>
    <property type="molecule type" value="Genomic_DNA"/>
</dbReference>
<dbReference type="Proteomes" id="UP000654075">
    <property type="component" value="Unassembled WGS sequence"/>
</dbReference>
<proteinExistence type="predicted"/>
<dbReference type="AlphaFoldDB" id="A0A813EZX3"/>
<organism evidence="1 2">
    <name type="scientific">Polarella glacialis</name>
    <name type="common">Dinoflagellate</name>
    <dbReference type="NCBI Taxonomy" id="89957"/>
    <lineage>
        <taxon>Eukaryota</taxon>
        <taxon>Sar</taxon>
        <taxon>Alveolata</taxon>
        <taxon>Dinophyceae</taxon>
        <taxon>Suessiales</taxon>
        <taxon>Suessiaceae</taxon>
        <taxon>Polarella</taxon>
    </lineage>
</organism>
<sequence>VPFLRAGPSHGGPSCDAPAESLLLPAAELWKACSSLLGPPLDGAEGSAWLTLSAVLHAGNQHHLALEPLERAALTGLADCYAADCVGPLEQLPLRALAFLGAATTRAVTAATNAGPESAAAASPVLVAATAALRRAASLTMSQGSALQEWRLLRVSTDGLDGGCE</sequence>
<feature type="non-terminal residue" evidence="1">
    <location>
        <position position="1"/>
    </location>
</feature>
<gene>
    <name evidence="1" type="ORF">PGLA1383_LOCUS22765</name>
</gene>
<comment type="caution">
    <text evidence="1">The sequence shown here is derived from an EMBL/GenBank/DDBJ whole genome shotgun (WGS) entry which is preliminary data.</text>
</comment>
<evidence type="ECO:0000313" key="1">
    <source>
        <dbReference type="EMBL" id="CAE8604615.1"/>
    </source>
</evidence>
<reference evidence="1" key="1">
    <citation type="submission" date="2021-02" db="EMBL/GenBank/DDBJ databases">
        <authorList>
            <person name="Dougan E. K."/>
            <person name="Rhodes N."/>
            <person name="Thang M."/>
            <person name="Chan C."/>
        </authorList>
    </citation>
    <scope>NUCLEOTIDE SEQUENCE</scope>
</reference>
<name>A0A813EZX3_POLGL</name>